<comment type="caution">
    <text evidence="1">The sequence shown here is derived from an EMBL/GenBank/DDBJ whole genome shotgun (WGS) entry which is preliminary data.</text>
</comment>
<dbReference type="EMBL" id="JACNJH010000175">
    <property type="protein sequence ID" value="MBC8362181.1"/>
    <property type="molecule type" value="Genomic_DNA"/>
</dbReference>
<dbReference type="AlphaFoldDB" id="A0A8J6TN76"/>
<evidence type="ECO:0000313" key="2">
    <source>
        <dbReference type="Proteomes" id="UP000603434"/>
    </source>
</evidence>
<dbReference type="Gene3D" id="3.10.520.10">
    <property type="entry name" value="ApbE-like domains"/>
    <property type="match status" value="1"/>
</dbReference>
<accession>A0A8J6TN76</accession>
<proteinExistence type="predicted"/>
<sequence length="252" mass="26721">MYQERTYRRLAHRNNLVSFRVTVKETDVLVHASGPLEDITKELILKYRGYLEAYIDQNPKFAETLQPWRISGPAPLIVKDMAAAGAKVGVGPMAAVAGAIAEHVGLELLSHTKEVVVENGGDIFFKTDGPVTIGIYAGLSPLSLRIGLRIDSGYKPFAVCTSSGTVGHSLSLGKADAVCVLSGSCSLADAAATSIGNRVQSKTDIQEALDFGKRVEGVTGIVVIIGDAIGMWGELEIIPLNPMRNTGSGKKG</sequence>
<protein>
    <submittedName>
        <fullName evidence="1">UPF0280 family protein</fullName>
    </submittedName>
</protein>
<dbReference type="PIRSF" id="PIRSF006421">
    <property type="entry name" value="UCP006421"/>
    <property type="match status" value="1"/>
</dbReference>
<gene>
    <name evidence="1" type="ORF">H8E23_12380</name>
</gene>
<reference evidence="1 2" key="1">
    <citation type="submission" date="2020-08" db="EMBL/GenBank/DDBJ databases">
        <title>Bridging the membrane lipid divide: bacteria of the FCB group superphylum have the potential to synthesize archaeal ether lipids.</title>
        <authorList>
            <person name="Villanueva L."/>
            <person name="Von Meijenfeldt F.A.B."/>
            <person name="Westbye A.B."/>
            <person name="Yadav S."/>
            <person name="Hopmans E.C."/>
            <person name="Dutilh B.E."/>
            <person name="Sinninghe Damste J.S."/>
        </authorList>
    </citation>
    <scope>NUCLEOTIDE SEQUENCE [LARGE SCALE GENOMIC DNA]</scope>
    <source>
        <strain evidence="1">NIOZ-UU30</strain>
    </source>
</reference>
<dbReference type="InterPro" id="IPR003374">
    <property type="entry name" value="ApbE-like_sf"/>
</dbReference>
<evidence type="ECO:0000313" key="1">
    <source>
        <dbReference type="EMBL" id="MBC8362181.1"/>
    </source>
</evidence>
<dbReference type="SUPFAM" id="SSF143631">
    <property type="entry name" value="ApbE-like"/>
    <property type="match status" value="1"/>
</dbReference>
<dbReference type="Proteomes" id="UP000603434">
    <property type="component" value="Unassembled WGS sequence"/>
</dbReference>
<dbReference type="NCBIfam" id="NF003323">
    <property type="entry name" value="PRK04334.1-3"/>
    <property type="match status" value="1"/>
</dbReference>
<name>A0A8J6TN76_9BACT</name>
<dbReference type="InterPro" id="IPR007183">
    <property type="entry name" value="UPF0280"/>
</dbReference>
<organism evidence="1 2">
    <name type="scientific">Candidatus Desulfatibia profunda</name>
    <dbReference type="NCBI Taxonomy" id="2841695"/>
    <lineage>
        <taxon>Bacteria</taxon>
        <taxon>Pseudomonadati</taxon>
        <taxon>Thermodesulfobacteriota</taxon>
        <taxon>Desulfobacteria</taxon>
        <taxon>Desulfobacterales</taxon>
        <taxon>Desulfobacterales incertae sedis</taxon>
        <taxon>Candidatus Desulfatibia</taxon>
    </lineage>
</organism>